<evidence type="ECO:0000256" key="3">
    <source>
        <dbReference type="ARBA" id="ARBA00022737"/>
    </source>
</evidence>
<name>A0ABM1E216_PRICU</name>
<keyword evidence="2" id="KW-0479">Metal-binding</keyword>
<feature type="domain" description="C2H2-type" evidence="9">
    <location>
        <begin position="555"/>
        <end position="582"/>
    </location>
</feature>
<dbReference type="SUPFAM" id="SSF57667">
    <property type="entry name" value="beta-beta-alpha zinc fingers"/>
    <property type="match status" value="5"/>
</dbReference>
<gene>
    <name evidence="11" type="primary">LOC106808162</name>
</gene>
<feature type="domain" description="C2H2-type" evidence="9">
    <location>
        <begin position="341"/>
        <end position="364"/>
    </location>
</feature>
<keyword evidence="10" id="KW-1185">Reference proteome</keyword>
<proteinExistence type="predicted"/>
<dbReference type="PANTHER" id="PTHR24381:SF393">
    <property type="entry name" value="CHROMATIN-LINKED ADAPTOR FOR MSL PROTEINS, ISOFORM B"/>
    <property type="match status" value="1"/>
</dbReference>
<dbReference type="Gene3D" id="3.30.160.60">
    <property type="entry name" value="Classic Zinc Finger"/>
    <property type="match status" value="6"/>
</dbReference>
<feature type="domain" description="C2H2-type" evidence="9">
    <location>
        <begin position="529"/>
        <end position="556"/>
    </location>
</feature>
<feature type="compositionally biased region" description="Acidic residues" evidence="8">
    <location>
        <begin position="62"/>
        <end position="92"/>
    </location>
</feature>
<evidence type="ECO:0000256" key="6">
    <source>
        <dbReference type="ARBA" id="ARBA00023242"/>
    </source>
</evidence>
<feature type="domain" description="C2H2-type" evidence="9">
    <location>
        <begin position="284"/>
        <end position="311"/>
    </location>
</feature>
<evidence type="ECO:0000256" key="5">
    <source>
        <dbReference type="ARBA" id="ARBA00022833"/>
    </source>
</evidence>
<evidence type="ECO:0000256" key="8">
    <source>
        <dbReference type="SAM" id="MobiDB-lite"/>
    </source>
</evidence>
<feature type="compositionally biased region" description="Polar residues" evidence="8">
    <location>
        <begin position="180"/>
        <end position="191"/>
    </location>
</feature>
<feature type="compositionally biased region" description="Low complexity" evidence="8">
    <location>
        <begin position="93"/>
        <end position="102"/>
    </location>
</feature>
<keyword evidence="4 7" id="KW-0863">Zinc-finger</keyword>
<feature type="domain" description="C2H2-type" evidence="9">
    <location>
        <begin position="370"/>
        <end position="392"/>
    </location>
</feature>
<evidence type="ECO:0000256" key="4">
    <source>
        <dbReference type="ARBA" id="ARBA00022771"/>
    </source>
</evidence>
<feature type="compositionally biased region" description="Acidic residues" evidence="8">
    <location>
        <begin position="40"/>
        <end position="53"/>
    </location>
</feature>
<dbReference type="InterPro" id="IPR036236">
    <property type="entry name" value="Znf_C2H2_sf"/>
</dbReference>
<accession>A0ABM1E216</accession>
<feature type="domain" description="C2H2-type" evidence="9">
    <location>
        <begin position="616"/>
        <end position="645"/>
    </location>
</feature>
<dbReference type="GeneID" id="106808162"/>
<dbReference type="PROSITE" id="PS50157">
    <property type="entry name" value="ZINC_FINGER_C2H2_2"/>
    <property type="match status" value="8"/>
</dbReference>
<keyword evidence="3" id="KW-0677">Repeat</keyword>
<evidence type="ECO:0000259" key="9">
    <source>
        <dbReference type="PROSITE" id="PS50157"/>
    </source>
</evidence>
<feature type="domain" description="C2H2-type" evidence="9">
    <location>
        <begin position="424"/>
        <end position="456"/>
    </location>
</feature>
<dbReference type="Proteomes" id="UP000695022">
    <property type="component" value="Unplaced"/>
</dbReference>
<dbReference type="PROSITE" id="PS00028">
    <property type="entry name" value="ZINC_FINGER_C2H2_1"/>
    <property type="match status" value="4"/>
</dbReference>
<evidence type="ECO:0000313" key="11">
    <source>
        <dbReference type="RefSeq" id="XP_014666237.1"/>
    </source>
</evidence>
<evidence type="ECO:0000256" key="7">
    <source>
        <dbReference type="PROSITE-ProRule" id="PRU00042"/>
    </source>
</evidence>
<dbReference type="PANTHER" id="PTHR24381">
    <property type="entry name" value="ZINC FINGER PROTEIN"/>
    <property type="match status" value="1"/>
</dbReference>
<feature type="domain" description="C2H2-type" evidence="9">
    <location>
        <begin position="396"/>
        <end position="423"/>
    </location>
</feature>
<reference evidence="11" key="1">
    <citation type="submission" date="2025-08" db="UniProtKB">
        <authorList>
            <consortium name="RefSeq"/>
        </authorList>
    </citation>
    <scope>IDENTIFICATION</scope>
</reference>
<dbReference type="RefSeq" id="XP_014666237.1">
    <property type="nucleotide sequence ID" value="XM_014810751.1"/>
</dbReference>
<evidence type="ECO:0000256" key="1">
    <source>
        <dbReference type="ARBA" id="ARBA00004123"/>
    </source>
</evidence>
<evidence type="ECO:0000256" key="2">
    <source>
        <dbReference type="ARBA" id="ARBA00022723"/>
    </source>
</evidence>
<feature type="compositionally biased region" description="Basic and acidic residues" evidence="8">
    <location>
        <begin position="640"/>
        <end position="656"/>
    </location>
</feature>
<comment type="subcellular location">
    <subcellularLocation>
        <location evidence="1">Nucleus</location>
    </subcellularLocation>
</comment>
<keyword evidence="5" id="KW-0862">Zinc</keyword>
<dbReference type="InterPro" id="IPR013087">
    <property type="entry name" value="Znf_C2H2_type"/>
</dbReference>
<evidence type="ECO:0000313" key="10">
    <source>
        <dbReference type="Proteomes" id="UP000695022"/>
    </source>
</evidence>
<dbReference type="SMART" id="SM00355">
    <property type="entry name" value="ZnF_C2H2"/>
    <property type="match status" value="11"/>
</dbReference>
<feature type="region of interest" description="Disordered" evidence="8">
    <location>
        <begin position="1"/>
        <end position="102"/>
    </location>
</feature>
<keyword evidence="6" id="KW-0539">Nucleus</keyword>
<organism evidence="10 11">
    <name type="scientific">Priapulus caudatus</name>
    <name type="common">Priapulid worm</name>
    <dbReference type="NCBI Taxonomy" id="37621"/>
    <lineage>
        <taxon>Eukaryota</taxon>
        <taxon>Metazoa</taxon>
        <taxon>Ecdysozoa</taxon>
        <taxon>Scalidophora</taxon>
        <taxon>Priapulida</taxon>
        <taxon>Priapulimorpha</taxon>
        <taxon>Priapulimorphida</taxon>
        <taxon>Priapulidae</taxon>
        <taxon>Priapulus</taxon>
    </lineage>
</organism>
<protein>
    <submittedName>
        <fullName evidence="11">Zinc finger protein 345-like</fullName>
    </submittedName>
</protein>
<sequence>MDAVDPASGTDKDEDSSSSSQASSAEQDDERESDAKVNGEEEEEEEEEDDDSEADVKSGLSDADEESNADIEEEEDEKSDEEEEEEEEDGSCETDASSGRAAAAAVVYAHRVGGTDHCNLADTDRSDIAPAKGLFSIFGKQKHQSKRKKRNIERNIQKIMKMKELADQDESMEDGDPHSQGESGEASTSKGTVKEEMESESSSGVESEDASDESPGMMQLPQELLNFPDVAAAAALLMKHEDEAESAGNIPSLPPHGAPTLLKAATLGDLGRAAAGPAAGPAKYSCHICGHEQSTRKDYLLHQRAHRQEYTYHCRLCGAACFTARRLEEHMAAEHVDAAAIPCRLCGAEFRSYAGLKHHEMLLHRPAGAHTCDACLKSFRTRADLRRHERAHDRQFVCATCGKQFGLLHHLQVHEAMHRDAYEFACSHCDYASKYKSSLRRHEEKQHGAWRTAEKPCVCIFCGKEYSLVTALNRHQETCTGPSMPKKSAGGGGTAGGAGGGGAGAGGGGGGGEEPGAVVAADGTPLKTYACYVCNKLFKSKSDCNRHERAHLRQFTCAVCGREFGFKHHLQNHMAIHSDEIRFPCPHCEFASNFKSALRRHVEVMHNKAERAEKSRICMFCGKAFYLESTLKRHQKNCRGPKEEPRPEPVREHGEMDFASFLDNNGKS</sequence>
<feature type="region of interest" description="Disordered" evidence="8">
    <location>
        <begin position="166"/>
        <end position="216"/>
    </location>
</feature>
<feature type="region of interest" description="Disordered" evidence="8">
    <location>
        <begin position="636"/>
        <end position="668"/>
    </location>
</feature>
<dbReference type="Pfam" id="PF00096">
    <property type="entry name" value="zf-C2H2"/>
    <property type="match status" value="2"/>
</dbReference>